<name>A0AAV5VFL5_9BILA</name>
<evidence type="ECO:0008006" key="3">
    <source>
        <dbReference type="Google" id="ProtNLM"/>
    </source>
</evidence>
<accession>A0AAV5VFL5</accession>
<gene>
    <name evidence="1" type="ORF">PFISCL1PPCAC_9458</name>
</gene>
<comment type="caution">
    <text evidence="1">The sequence shown here is derived from an EMBL/GenBank/DDBJ whole genome shotgun (WGS) entry which is preliminary data.</text>
</comment>
<organism evidence="1 2">
    <name type="scientific">Pristionchus fissidentatus</name>
    <dbReference type="NCBI Taxonomy" id="1538716"/>
    <lineage>
        <taxon>Eukaryota</taxon>
        <taxon>Metazoa</taxon>
        <taxon>Ecdysozoa</taxon>
        <taxon>Nematoda</taxon>
        <taxon>Chromadorea</taxon>
        <taxon>Rhabditida</taxon>
        <taxon>Rhabditina</taxon>
        <taxon>Diplogasteromorpha</taxon>
        <taxon>Diplogasteroidea</taxon>
        <taxon>Neodiplogasteridae</taxon>
        <taxon>Pristionchus</taxon>
    </lineage>
</organism>
<dbReference type="AlphaFoldDB" id="A0AAV5VFL5"/>
<keyword evidence="2" id="KW-1185">Reference proteome</keyword>
<feature type="non-terminal residue" evidence="1">
    <location>
        <position position="64"/>
    </location>
</feature>
<proteinExistence type="predicted"/>
<feature type="non-terminal residue" evidence="1">
    <location>
        <position position="1"/>
    </location>
</feature>
<dbReference type="Proteomes" id="UP001432322">
    <property type="component" value="Unassembled WGS sequence"/>
</dbReference>
<protein>
    <recommendedName>
        <fullName evidence="3">Ribosomal protein</fullName>
    </recommendedName>
</protein>
<evidence type="ECO:0000313" key="2">
    <source>
        <dbReference type="Proteomes" id="UP001432322"/>
    </source>
</evidence>
<evidence type="ECO:0000313" key="1">
    <source>
        <dbReference type="EMBL" id="GMT18161.1"/>
    </source>
</evidence>
<reference evidence="1" key="1">
    <citation type="submission" date="2023-10" db="EMBL/GenBank/DDBJ databases">
        <title>Genome assembly of Pristionchus species.</title>
        <authorList>
            <person name="Yoshida K."/>
            <person name="Sommer R.J."/>
        </authorList>
    </citation>
    <scope>NUCLEOTIDE SEQUENCE</scope>
    <source>
        <strain evidence="1">RS5133</strain>
    </source>
</reference>
<sequence>IAALIKLLKAEGFGCKSCVPRANVASNRNVVVTRSLSAGKKITASKHPHYPRDMMVLCGTRAHP</sequence>
<dbReference type="EMBL" id="BTSY01000003">
    <property type="protein sequence ID" value="GMT18161.1"/>
    <property type="molecule type" value="Genomic_DNA"/>
</dbReference>